<dbReference type="RefSeq" id="WP_201310491.1">
    <property type="nucleotide sequence ID" value="NZ_BLYI01000027.1"/>
</dbReference>
<dbReference type="PRINTS" id="PR00039">
    <property type="entry name" value="HTHLYSR"/>
</dbReference>
<dbReference type="CDD" id="cd08434">
    <property type="entry name" value="PBP2_GltC_like"/>
    <property type="match status" value="1"/>
</dbReference>
<dbReference type="Gene3D" id="1.10.10.10">
    <property type="entry name" value="Winged helix-like DNA-binding domain superfamily/Winged helix DNA-binding domain"/>
    <property type="match status" value="1"/>
</dbReference>
<feature type="domain" description="HTH lysR-type" evidence="5">
    <location>
        <begin position="1"/>
        <end position="58"/>
    </location>
</feature>
<evidence type="ECO:0000256" key="2">
    <source>
        <dbReference type="ARBA" id="ARBA00023015"/>
    </source>
</evidence>
<dbReference type="SUPFAM" id="SSF46785">
    <property type="entry name" value="Winged helix' DNA-binding domain"/>
    <property type="match status" value="1"/>
</dbReference>
<accession>A0A916VD71</accession>
<dbReference type="AlphaFoldDB" id="A0A916VD71"/>
<protein>
    <submittedName>
        <fullName evidence="6">LysR family transcriptional regulator</fullName>
    </submittedName>
</protein>
<dbReference type="Gene3D" id="3.40.190.290">
    <property type="match status" value="1"/>
</dbReference>
<evidence type="ECO:0000256" key="1">
    <source>
        <dbReference type="ARBA" id="ARBA00009437"/>
    </source>
</evidence>
<dbReference type="Pfam" id="PF03466">
    <property type="entry name" value="LysR_substrate"/>
    <property type="match status" value="1"/>
</dbReference>
<keyword evidence="4" id="KW-0804">Transcription</keyword>
<evidence type="ECO:0000313" key="7">
    <source>
        <dbReference type="Proteomes" id="UP000613208"/>
    </source>
</evidence>
<proteinExistence type="inferred from homology"/>
<dbReference type="EMBL" id="BLYI01000027">
    <property type="protein sequence ID" value="GFO84772.1"/>
    <property type="molecule type" value="Genomic_DNA"/>
</dbReference>
<dbReference type="Pfam" id="PF00126">
    <property type="entry name" value="HTH_1"/>
    <property type="match status" value="1"/>
</dbReference>
<reference evidence="6" key="1">
    <citation type="submission" date="2020-06" db="EMBL/GenBank/DDBJ databases">
        <title>Characterization of fructooligosaccharide metabolism and fructooligosaccharide-degrading enzymes in human commensal butyrate producers.</title>
        <authorList>
            <person name="Tanno H."/>
            <person name="Fujii T."/>
            <person name="Hirano K."/>
            <person name="Maeno S."/>
            <person name="Tonozuka T."/>
            <person name="Sakamoto M."/>
            <person name="Ohkuma M."/>
            <person name="Tochio T."/>
            <person name="Endo A."/>
        </authorList>
    </citation>
    <scope>NUCLEOTIDE SEQUENCE</scope>
    <source>
        <strain evidence="6">JCM 17466</strain>
    </source>
</reference>
<dbReference type="SUPFAM" id="SSF53850">
    <property type="entry name" value="Periplasmic binding protein-like II"/>
    <property type="match status" value="1"/>
</dbReference>
<sequence>MNLNHLYYFRALAKEEHYTRTAKLLSITQPSLSHAISCLEEELGVQLFEKHGRNAKLTKYGKIFLRYVEQSLEMLDEGKRILMEASGVQGGFLDIGYIYTLGSHFIPEMLNHYMSEKGENQIHFSFGQGTTRQVVDQLKEGVYDFVFSSYVEGENDLEFYPVAEEELVLIVPRDHPLAAYQSIDLQDTIQYPYIAFAKNSGLRPVINQLFSQIHGQPEIVYEGEEDSSVAGLVAAGFGIAIIPKIPLLQTMDLSILNITSPKIKRYIYLVIKKNKYLAPAAKDFAEFVKKNYSVL</sequence>
<gene>
    <name evidence="6" type="ORF">ANBU17_11190</name>
</gene>
<dbReference type="GO" id="GO:0000976">
    <property type="term" value="F:transcription cis-regulatory region binding"/>
    <property type="evidence" value="ECO:0007669"/>
    <property type="project" value="TreeGrafter"/>
</dbReference>
<dbReference type="PANTHER" id="PTHR30126">
    <property type="entry name" value="HTH-TYPE TRANSCRIPTIONAL REGULATOR"/>
    <property type="match status" value="1"/>
</dbReference>
<dbReference type="InterPro" id="IPR005119">
    <property type="entry name" value="LysR_subst-bd"/>
</dbReference>
<keyword evidence="7" id="KW-1185">Reference proteome</keyword>
<dbReference type="InterPro" id="IPR036388">
    <property type="entry name" value="WH-like_DNA-bd_sf"/>
</dbReference>
<comment type="caution">
    <text evidence="6">The sequence shown here is derived from an EMBL/GenBank/DDBJ whole genome shotgun (WGS) entry which is preliminary data.</text>
</comment>
<dbReference type="InterPro" id="IPR000847">
    <property type="entry name" value="LysR_HTH_N"/>
</dbReference>
<evidence type="ECO:0000256" key="3">
    <source>
        <dbReference type="ARBA" id="ARBA00023125"/>
    </source>
</evidence>
<keyword evidence="3" id="KW-0238">DNA-binding</keyword>
<evidence type="ECO:0000313" key="6">
    <source>
        <dbReference type="EMBL" id="GFO84772.1"/>
    </source>
</evidence>
<dbReference type="InterPro" id="IPR036390">
    <property type="entry name" value="WH_DNA-bd_sf"/>
</dbReference>
<dbReference type="GO" id="GO:0003700">
    <property type="term" value="F:DNA-binding transcription factor activity"/>
    <property type="evidence" value="ECO:0007669"/>
    <property type="project" value="InterPro"/>
</dbReference>
<dbReference type="FunFam" id="1.10.10.10:FF:000001">
    <property type="entry name" value="LysR family transcriptional regulator"/>
    <property type="match status" value="1"/>
</dbReference>
<dbReference type="PANTHER" id="PTHR30126:SF39">
    <property type="entry name" value="HTH-TYPE TRANSCRIPTIONAL REGULATOR CYSL"/>
    <property type="match status" value="1"/>
</dbReference>
<dbReference type="Proteomes" id="UP000613208">
    <property type="component" value="Unassembled WGS sequence"/>
</dbReference>
<evidence type="ECO:0000259" key="5">
    <source>
        <dbReference type="PROSITE" id="PS50931"/>
    </source>
</evidence>
<dbReference type="PROSITE" id="PS50931">
    <property type="entry name" value="HTH_LYSR"/>
    <property type="match status" value="1"/>
</dbReference>
<organism evidence="6 7">
    <name type="scientific">Anaerostipes butyraticus</name>
    <dbReference type="NCBI Taxonomy" id="645466"/>
    <lineage>
        <taxon>Bacteria</taxon>
        <taxon>Bacillati</taxon>
        <taxon>Bacillota</taxon>
        <taxon>Clostridia</taxon>
        <taxon>Lachnospirales</taxon>
        <taxon>Lachnospiraceae</taxon>
        <taxon>Anaerostipes</taxon>
    </lineage>
</organism>
<keyword evidence="2" id="KW-0805">Transcription regulation</keyword>
<comment type="similarity">
    <text evidence="1">Belongs to the LysR transcriptional regulatory family.</text>
</comment>
<name>A0A916VD71_9FIRM</name>
<evidence type="ECO:0000256" key="4">
    <source>
        <dbReference type="ARBA" id="ARBA00023163"/>
    </source>
</evidence>